<organism evidence="1 2">
    <name type="scientific">Stylosanthes scabra</name>
    <dbReference type="NCBI Taxonomy" id="79078"/>
    <lineage>
        <taxon>Eukaryota</taxon>
        <taxon>Viridiplantae</taxon>
        <taxon>Streptophyta</taxon>
        <taxon>Embryophyta</taxon>
        <taxon>Tracheophyta</taxon>
        <taxon>Spermatophyta</taxon>
        <taxon>Magnoliopsida</taxon>
        <taxon>eudicotyledons</taxon>
        <taxon>Gunneridae</taxon>
        <taxon>Pentapetalae</taxon>
        <taxon>rosids</taxon>
        <taxon>fabids</taxon>
        <taxon>Fabales</taxon>
        <taxon>Fabaceae</taxon>
        <taxon>Papilionoideae</taxon>
        <taxon>50 kb inversion clade</taxon>
        <taxon>dalbergioids sensu lato</taxon>
        <taxon>Dalbergieae</taxon>
        <taxon>Pterocarpus clade</taxon>
        <taxon>Stylosanthes</taxon>
    </lineage>
</organism>
<evidence type="ECO:0000313" key="2">
    <source>
        <dbReference type="Proteomes" id="UP001341840"/>
    </source>
</evidence>
<reference evidence="1 2" key="1">
    <citation type="journal article" date="2023" name="Plants (Basel)">
        <title>Bridging the Gap: Combining Genomics and Transcriptomics Approaches to Understand Stylosanthes scabra, an Orphan Legume from the Brazilian Caatinga.</title>
        <authorList>
            <person name="Ferreira-Neto J.R.C."/>
            <person name="da Silva M.D."/>
            <person name="Binneck E."/>
            <person name="de Melo N.F."/>
            <person name="da Silva R.H."/>
            <person name="de Melo A.L.T.M."/>
            <person name="Pandolfi V."/>
            <person name="Bustamante F.O."/>
            <person name="Brasileiro-Vidal A.C."/>
            <person name="Benko-Iseppon A.M."/>
        </authorList>
    </citation>
    <scope>NUCLEOTIDE SEQUENCE [LARGE SCALE GENOMIC DNA]</scope>
    <source>
        <tissue evidence="1">Leaves</tissue>
    </source>
</reference>
<dbReference type="Proteomes" id="UP001341840">
    <property type="component" value="Unassembled WGS sequence"/>
</dbReference>
<gene>
    <name evidence="1" type="ORF">PIB30_094482</name>
</gene>
<proteinExistence type="predicted"/>
<dbReference type="EMBL" id="JASCZI010273952">
    <property type="protein sequence ID" value="MED6225521.1"/>
    <property type="molecule type" value="Genomic_DNA"/>
</dbReference>
<sequence length="153" mass="16930">LVDDGMGHGDRTGFLSWEWFMVLDRFNPLKWIGMATDQVSVLSDLCHCQTDLQIMGLSVSDRTTPKPSCYLGLAWCWARFHAALTLQHEDGAVRSACGLPYYALDMLQHEGGVVLGFLPHLGVMSGESPRLGVAKTRSWRGLGLGSRLIHAWT</sequence>
<accession>A0ABU6ZUR7</accession>
<evidence type="ECO:0000313" key="1">
    <source>
        <dbReference type="EMBL" id="MED6225521.1"/>
    </source>
</evidence>
<keyword evidence="2" id="KW-1185">Reference proteome</keyword>
<name>A0ABU6ZUR7_9FABA</name>
<protein>
    <recommendedName>
        <fullName evidence="3">N-acetyltransferase domain-containing protein</fullName>
    </recommendedName>
</protein>
<feature type="non-terminal residue" evidence="1">
    <location>
        <position position="1"/>
    </location>
</feature>
<comment type="caution">
    <text evidence="1">The sequence shown here is derived from an EMBL/GenBank/DDBJ whole genome shotgun (WGS) entry which is preliminary data.</text>
</comment>
<evidence type="ECO:0008006" key="3">
    <source>
        <dbReference type="Google" id="ProtNLM"/>
    </source>
</evidence>